<dbReference type="InterPro" id="IPR006638">
    <property type="entry name" value="Elp3/MiaA/NifB-like_rSAM"/>
</dbReference>
<dbReference type="InterPro" id="IPR010722">
    <property type="entry name" value="BATS_dom"/>
</dbReference>
<comment type="catalytic activity">
    <reaction evidence="12 13">
        <text>(4R,5S)-dethiobiotin + (sulfur carrier)-SH + 2 reduced [2Fe-2S]-[ferredoxin] + 2 S-adenosyl-L-methionine = (sulfur carrier)-H + biotin + 2 5'-deoxyadenosine + 2 L-methionine + 2 oxidized [2Fe-2S]-[ferredoxin]</text>
        <dbReference type="Rhea" id="RHEA:22060"/>
        <dbReference type="Rhea" id="RHEA-COMP:10000"/>
        <dbReference type="Rhea" id="RHEA-COMP:10001"/>
        <dbReference type="Rhea" id="RHEA-COMP:14737"/>
        <dbReference type="Rhea" id="RHEA-COMP:14739"/>
        <dbReference type="ChEBI" id="CHEBI:17319"/>
        <dbReference type="ChEBI" id="CHEBI:29917"/>
        <dbReference type="ChEBI" id="CHEBI:33737"/>
        <dbReference type="ChEBI" id="CHEBI:33738"/>
        <dbReference type="ChEBI" id="CHEBI:57586"/>
        <dbReference type="ChEBI" id="CHEBI:57844"/>
        <dbReference type="ChEBI" id="CHEBI:59789"/>
        <dbReference type="ChEBI" id="CHEBI:64428"/>
        <dbReference type="ChEBI" id="CHEBI:149473"/>
        <dbReference type="EC" id="2.8.1.6"/>
    </reaction>
</comment>
<dbReference type="InterPro" id="IPR013785">
    <property type="entry name" value="Aldolase_TIM"/>
</dbReference>
<dbReference type="EC" id="2.8.1.6" evidence="3 13"/>
<dbReference type="GO" id="GO:0004076">
    <property type="term" value="F:biotin synthase activity"/>
    <property type="evidence" value="ECO:0007669"/>
    <property type="project" value="UniProtKB-UniRule"/>
</dbReference>
<evidence type="ECO:0000256" key="3">
    <source>
        <dbReference type="ARBA" id="ARBA00012236"/>
    </source>
</evidence>
<dbReference type="Pfam" id="PF04055">
    <property type="entry name" value="Radical_SAM"/>
    <property type="match status" value="1"/>
</dbReference>
<feature type="binding site" evidence="13 14">
    <location>
        <position position="74"/>
    </location>
    <ligand>
        <name>[4Fe-4S] cluster</name>
        <dbReference type="ChEBI" id="CHEBI:49883"/>
        <note>4Fe-4S-S-AdoMet</note>
    </ligand>
</feature>
<feature type="binding site" evidence="13 14">
    <location>
        <position position="70"/>
    </location>
    <ligand>
        <name>[4Fe-4S] cluster</name>
        <dbReference type="ChEBI" id="CHEBI:49883"/>
        <note>4Fe-4S-S-AdoMet</note>
    </ligand>
</feature>
<comment type="cofactor">
    <cofactor evidence="13 14">
        <name>[4Fe-4S] cluster</name>
        <dbReference type="ChEBI" id="CHEBI:49883"/>
    </cofactor>
    <text evidence="13 14">Binds 1 [4Fe-4S] cluster. The cluster is coordinated with 3 cysteines and an exchangeable S-adenosyl-L-methionine.</text>
</comment>
<dbReference type="SFLD" id="SFLDG01278">
    <property type="entry name" value="biotin_synthase_like"/>
    <property type="match status" value="1"/>
</dbReference>
<proteinExistence type="inferred from homology"/>
<evidence type="ECO:0000256" key="7">
    <source>
        <dbReference type="ARBA" id="ARBA00022714"/>
    </source>
</evidence>
<comment type="caution">
    <text evidence="13">Lacks conserved residue(s) required for the propagation of feature annotation.</text>
</comment>
<evidence type="ECO:0000256" key="13">
    <source>
        <dbReference type="HAMAP-Rule" id="MF_01694"/>
    </source>
</evidence>
<evidence type="ECO:0000256" key="12">
    <source>
        <dbReference type="ARBA" id="ARBA00051157"/>
    </source>
</evidence>
<accession>A0A1H7Y1I2</accession>
<dbReference type="OrthoDB" id="9786826at2"/>
<evidence type="ECO:0000256" key="5">
    <source>
        <dbReference type="ARBA" id="ARBA00022679"/>
    </source>
</evidence>
<evidence type="ECO:0000256" key="9">
    <source>
        <dbReference type="ARBA" id="ARBA00022756"/>
    </source>
</evidence>
<comment type="cofactor">
    <cofactor evidence="13">
        <name>[2Fe-2S] cluster</name>
        <dbReference type="ChEBI" id="CHEBI:190135"/>
    </cofactor>
    <text evidence="13">Binds 1 [2Fe-2S] cluster. The cluster is coordinated with 3 cysteines and 1 arginine.</text>
</comment>
<dbReference type="SUPFAM" id="SSF102114">
    <property type="entry name" value="Radical SAM enzymes"/>
    <property type="match status" value="1"/>
</dbReference>
<dbReference type="CDD" id="cd01335">
    <property type="entry name" value="Radical_SAM"/>
    <property type="match status" value="1"/>
</dbReference>
<evidence type="ECO:0000256" key="8">
    <source>
        <dbReference type="ARBA" id="ARBA00022723"/>
    </source>
</evidence>
<dbReference type="SFLD" id="SFLDG01060">
    <property type="entry name" value="BATS_domain_containing"/>
    <property type="match status" value="1"/>
</dbReference>
<dbReference type="UniPathway" id="UPA00078">
    <property type="reaction ID" value="UER00162"/>
</dbReference>
<comment type="similarity">
    <text evidence="2 13">Belongs to the radical SAM superfamily. Biotin synthase family.</text>
</comment>
<comment type="subunit">
    <text evidence="13">Homodimer.</text>
</comment>
<comment type="function">
    <text evidence="13">Catalyzes the conversion of dethiobiotin (DTB) to biotin by the insertion of a sulfur atom into dethiobiotin via a radical-based mechanism.</text>
</comment>
<evidence type="ECO:0000259" key="15">
    <source>
        <dbReference type="PROSITE" id="PS51918"/>
    </source>
</evidence>
<dbReference type="Proteomes" id="UP000198744">
    <property type="component" value="Unassembled WGS sequence"/>
</dbReference>
<keyword evidence="10 13" id="KW-0408">Iron</keyword>
<dbReference type="GO" id="GO:0009102">
    <property type="term" value="P:biotin biosynthetic process"/>
    <property type="evidence" value="ECO:0007669"/>
    <property type="project" value="UniProtKB-UniRule"/>
</dbReference>
<dbReference type="EMBL" id="FOBS01000013">
    <property type="protein sequence ID" value="SEM39049.1"/>
    <property type="molecule type" value="Genomic_DNA"/>
</dbReference>
<keyword evidence="4 13" id="KW-0004">4Fe-4S</keyword>
<dbReference type="Pfam" id="PF06968">
    <property type="entry name" value="BATS"/>
    <property type="match status" value="1"/>
</dbReference>
<dbReference type="SMART" id="SM00876">
    <property type="entry name" value="BATS"/>
    <property type="match status" value="1"/>
</dbReference>
<comment type="pathway">
    <text evidence="1 13">Cofactor biosynthesis; biotin biosynthesis; biotin from 7,8-diaminononanoate: step 2/2.</text>
</comment>
<gene>
    <name evidence="13" type="primary">bioB</name>
    <name evidence="16" type="ORF">SAMN04489760_11317</name>
</gene>
<evidence type="ECO:0000256" key="14">
    <source>
        <dbReference type="PIRSR" id="PIRSR001619-1"/>
    </source>
</evidence>
<evidence type="ECO:0000256" key="11">
    <source>
        <dbReference type="ARBA" id="ARBA00023014"/>
    </source>
</evidence>
<dbReference type="InterPro" id="IPR007197">
    <property type="entry name" value="rSAM"/>
</dbReference>
<name>A0A1H7Y1I2_9BACT</name>
<dbReference type="InterPro" id="IPR058240">
    <property type="entry name" value="rSAM_sf"/>
</dbReference>
<keyword evidence="8 13" id="KW-0479">Metal-binding</keyword>
<feature type="binding site" evidence="13 14">
    <location>
        <position position="77"/>
    </location>
    <ligand>
        <name>[4Fe-4S] cluster</name>
        <dbReference type="ChEBI" id="CHEBI:49883"/>
        <note>4Fe-4S-S-AdoMet</note>
    </ligand>
</feature>
<evidence type="ECO:0000313" key="16">
    <source>
        <dbReference type="EMBL" id="SEM39049.1"/>
    </source>
</evidence>
<keyword evidence="7 13" id="KW-0001">2Fe-2S</keyword>
<reference evidence="16 17" key="1">
    <citation type="submission" date="2016-10" db="EMBL/GenBank/DDBJ databases">
        <authorList>
            <person name="de Groot N.N."/>
        </authorList>
    </citation>
    <scope>NUCLEOTIDE SEQUENCE [LARGE SCALE GENOMIC DNA]</scope>
    <source>
        <strain evidence="16 17">DSM 8423</strain>
    </source>
</reference>
<sequence length="327" mass="35851">MILDSTVNTLAQKIFDEGPNALSFEEACALTKLPAQSTPDLFLAACKIRQHYQNDNIVRCSILNAKSGACAENCAFCSQSAHHRTDVVKRPLLSAEDMVSEGLRMDSAGATRFSMVTSGTKLNEAEIETVAQAASTLTKSTPLTVCASLGQLTASSAERLKTGGVTFYHHNLETARSYFPQICTTHDYEEDIETLRIARKAGLRLCCGGIFGLGESWEQRVEMAFTLRELDVDGIPINFLNPLPGTRMENQPLLSPMEALRVVALYRFIHPARPLLICGGREITLRDFQSWVFLAGASGMIVGNYLTTQGRDIGMDQDMIATVQEFS</sequence>
<dbReference type="PIRSF" id="PIRSF001619">
    <property type="entry name" value="Biotin_synth"/>
    <property type="match status" value="1"/>
</dbReference>
<organism evidence="16 17">
    <name type="scientific">Syntrophus gentianae</name>
    <dbReference type="NCBI Taxonomy" id="43775"/>
    <lineage>
        <taxon>Bacteria</taxon>
        <taxon>Pseudomonadati</taxon>
        <taxon>Thermodesulfobacteriota</taxon>
        <taxon>Syntrophia</taxon>
        <taxon>Syntrophales</taxon>
        <taxon>Syntrophaceae</taxon>
        <taxon>Syntrophus</taxon>
    </lineage>
</organism>
<evidence type="ECO:0000313" key="17">
    <source>
        <dbReference type="Proteomes" id="UP000198744"/>
    </source>
</evidence>
<dbReference type="RefSeq" id="WP_093883548.1">
    <property type="nucleotide sequence ID" value="NZ_FOBS01000013.1"/>
</dbReference>
<dbReference type="PROSITE" id="PS51918">
    <property type="entry name" value="RADICAL_SAM"/>
    <property type="match status" value="1"/>
</dbReference>
<dbReference type="Gene3D" id="3.20.20.70">
    <property type="entry name" value="Aldolase class I"/>
    <property type="match status" value="1"/>
</dbReference>
<dbReference type="SMART" id="SM00729">
    <property type="entry name" value="Elp3"/>
    <property type="match status" value="1"/>
</dbReference>
<dbReference type="GO" id="GO:0005506">
    <property type="term" value="F:iron ion binding"/>
    <property type="evidence" value="ECO:0007669"/>
    <property type="project" value="UniProtKB-UniRule"/>
</dbReference>
<evidence type="ECO:0000256" key="6">
    <source>
        <dbReference type="ARBA" id="ARBA00022691"/>
    </source>
</evidence>
<feature type="binding site" evidence="13 14">
    <location>
        <position position="146"/>
    </location>
    <ligand>
        <name>[2Fe-2S] cluster</name>
        <dbReference type="ChEBI" id="CHEBI:190135"/>
    </ligand>
</feature>
<comment type="cofactor">
    <cofactor evidence="14">
        <name>[2Fe-2S] cluster</name>
        <dbReference type="ChEBI" id="CHEBI:190135"/>
    </cofactor>
    <text evidence="14">Binds 1 [2Fe-2S] cluster. The cluster is coordinated with 3 cysteines and 1 arginine.</text>
</comment>
<dbReference type="PANTHER" id="PTHR22976">
    <property type="entry name" value="BIOTIN SYNTHASE"/>
    <property type="match status" value="1"/>
</dbReference>
<protein>
    <recommendedName>
        <fullName evidence="3 13">Biotin synthase</fullName>
        <ecNumber evidence="3 13">2.8.1.6</ecNumber>
    </recommendedName>
</protein>
<dbReference type="GO" id="GO:0051537">
    <property type="term" value="F:2 iron, 2 sulfur cluster binding"/>
    <property type="evidence" value="ECO:0007669"/>
    <property type="project" value="UniProtKB-KW"/>
</dbReference>
<keyword evidence="11 13" id="KW-0411">Iron-sulfur</keyword>
<evidence type="ECO:0000256" key="1">
    <source>
        <dbReference type="ARBA" id="ARBA00004942"/>
    </source>
</evidence>
<keyword evidence="6 13" id="KW-0949">S-adenosyl-L-methionine</keyword>
<dbReference type="GO" id="GO:0051539">
    <property type="term" value="F:4 iron, 4 sulfur cluster binding"/>
    <property type="evidence" value="ECO:0007669"/>
    <property type="project" value="UniProtKB-KW"/>
</dbReference>
<evidence type="ECO:0000256" key="10">
    <source>
        <dbReference type="ARBA" id="ARBA00023004"/>
    </source>
</evidence>
<feature type="domain" description="Radical SAM core" evidence="15">
    <location>
        <begin position="52"/>
        <end position="281"/>
    </location>
</feature>
<evidence type="ECO:0000256" key="4">
    <source>
        <dbReference type="ARBA" id="ARBA00022485"/>
    </source>
</evidence>
<dbReference type="STRING" id="43775.SAMN04489760_11317"/>
<dbReference type="AlphaFoldDB" id="A0A1H7Y1I2"/>
<evidence type="ECO:0000256" key="2">
    <source>
        <dbReference type="ARBA" id="ARBA00010765"/>
    </source>
</evidence>
<dbReference type="SFLD" id="SFLDS00029">
    <property type="entry name" value="Radical_SAM"/>
    <property type="match status" value="1"/>
</dbReference>
<keyword evidence="5 13" id="KW-0808">Transferase</keyword>
<dbReference type="HAMAP" id="MF_01694">
    <property type="entry name" value="BioB"/>
    <property type="match status" value="1"/>
</dbReference>
<dbReference type="NCBIfam" id="TIGR00433">
    <property type="entry name" value="bioB"/>
    <property type="match status" value="1"/>
</dbReference>
<keyword evidence="9 13" id="KW-0093">Biotin biosynthesis</keyword>
<dbReference type="InterPro" id="IPR024177">
    <property type="entry name" value="Biotin_synthase"/>
</dbReference>
<feature type="binding site" evidence="13 14">
    <location>
        <position position="114"/>
    </location>
    <ligand>
        <name>[2Fe-2S] cluster</name>
        <dbReference type="ChEBI" id="CHEBI:190135"/>
    </ligand>
</feature>
<keyword evidence="17" id="KW-1185">Reference proteome</keyword>
<dbReference type="PANTHER" id="PTHR22976:SF2">
    <property type="entry name" value="BIOTIN SYNTHASE, MITOCHONDRIAL"/>
    <property type="match status" value="1"/>
</dbReference>
<dbReference type="InterPro" id="IPR002684">
    <property type="entry name" value="Biotin_synth/BioAB"/>
</dbReference>
<feature type="binding site" evidence="13 14">
    <location>
        <position position="206"/>
    </location>
    <ligand>
        <name>[2Fe-2S] cluster</name>
        <dbReference type="ChEBI" id="CHEBI:190135"/>
    </ligand>
</feature>